<evidence type="ECO:0000313" key="1">
    <source>
        <dbReference type="EMBL" id="PYD57664.1"/>
    </source>
</evidence>
<reference evidence="1 2" key="1">
    <citation type="submission" date="2017-07" db="EMBL/GenBank/DDBJ databases">
        <title>A draft genome sequence of Komagataeibacter xylinus LMG 1515.</title>
        <authorList>
            <person name="Skraban J."/>
            <person name="Cleenwerck I."/>
            <person name="Vandamme P."/>
            <person name="Trcek J."/>
        </authorList>
    </citation>
    <scope>NUCLEOTIDE SEQUENCE [LARGE SCALE GENOMIC DNA]</scope>
    <source>
        <strain evidence="1 2">LMG 1515</strain>
    </source>
</reference>
<gene>
    <name evidence="1" type="ORF">CFR75_05270</name>
</gene>
<evidence type="ECO:0000313" key="2">
    <source>
        <dbReference type="Proteomes" id="UP000248257"/>
    </source>
</evidence>
<keyword evidence="2" id="KW-1185">Reference proteome</keyword>
<organism evidence="1 2">
    <name type="scientific">Komagataeibacter xylinus</name>
    <name type="common">Gluconacetobacter xylinus</name>
    <dbReference type="NCBI Taxonomy" id="28448"/>
    <lineage>
        <taxon>Bacteria</taxon>
        <taxon>Pseudomonadati</taxon>
        <taxon>Pseudomonadota</taxon>
        <taxon>Alphaproteobacteria</taxon>
        <taxon>Acetobacterales</taxon>
        <taxon>Acetobacteraceae</taxon>
        <taxon>Komagataeibacter</taxon>
    </lineage>
</organism>
<proteinExistence type="predicted"/>
<dbReference type="RefSeq" id="WP_061272635.1">
    <property type="nucleotide sequence ID" value="NZ_CBCRXN010000007.1"/>
</dbReference>
<name>A0A318PVL7_KOMXY</name>
<dbReference type="Proteomes" id="UP000248257">
    <property type="component" value="Unassembled WGS sequence"/>
</dbReference>
<sequence length="148" mass="17469">MNIIEAYMDFLSLCEFDVYTLFYFWNDKRFDYWRISGTEYGKEWCQDALDLAYRMIKTGFMGIDYPNSDPTPEEMKKIFHDFAAFSPNVIDGAVIWSTYQFYLAEKGEAFVHDWKRSGDNAVFERKLVEMFDAHGIGFDKQGFVPVTF</sequence>
<accession>A0A318PVL7</accession>
<dbReference type="EMBL" id="NKUC01000007">
    <property type="protein sequence ID" value="PYD57664.1"/>
    <property type="molecule type" value="Genomic_DNA"/>
</dbReference>
<protein>
    <submittedName>
        <fullName evidence="1">Uncharacterized protein</fullName>
    </submittedName>
</protein>
<dbReference type="STRING" id="1220579.GCA_001571345_01073"/>
<comment type="caution">
    <text evidence="1">The sequence shown here is derived from an EMBL/GenBank/DDBJ whole genome shotgun (WGS) entry which is preliminary data.</text>
</comment>
<dbReference type="AlphaFoldDB" id="A0A318PVL7"/>
<dbReference type="OrthoDB" id="9925262at2"/>